<evidence type="ECO:0000313" key="9">
    <source>
        <dbReference type="Proteomes" id="UP000670475"/>
    </source>
</evidence>
<accession>A0A940MGJ6</accession>
<gene>
    <name evidence="8" type="ORF">JFN87_19315</name>
</gene>
<dbReference type="InterPro" id="IPR015424">
    <property type="entry name" value="PyrdxlP-dep_Trfase"/>
</dbReference>
<protein>
    <recommendedName>
        <fullName evidence="6">Aminotransferase</fullName>
        <ecNumber evidence="6">2.6.1.-</ecNumber>
    </recommendedName>
</protein>
<dbReference type="EMBL" id="JAGIQL010000080">
    <property type="protein sequence ID" value="MBP0459635.1"/>
    <property type="molecule type" value="Genomic_DNA"/>
</dbReference>
<keyword evidence="5" id="KW-0663">Pyridoxal phosphate</keyword>
<name>A0A940MGJ6_9ACTN</name>
<keyword evidence="3 6" id="KW-0032">Aminotransferase</keyword>
<dbReference type="InterPro" id="IPR004838">
    <property type="entry name" value="NHTrfase_class1_PyrdxlP-BS"/>
</dbReference>
<feature type="domain" description="Aminotransferase class I/classII large" evidence="7">
    <location>
        <begin position="40"/>
        <end position="396"/>
    </location>
</feature>
<dbReference type="Gene3D" id="3.40.640.10">
    <property type="entry name" value="Type I PLP-dependent aspartate aminotransferase-like (Major domain)"/>
    <property type="match status" value="1"/>
</dbReference>
<dbReference type="Pfam" id="PF00155">
    <property type="entry name" value="Aminotran_1_2"/>
    <property type="match status" value="1"/>
</dbReference>
<sequence length="408" mass="43306">MSAASPSAERRVSARVGAISESATLAVDAKAKALKAAGRPVIGFGAGEPDFPTPGYIVEAAVEACRNPKFHRYTPAGGLPELKSAIAAKTLRDSGYEVDPAQVLVTNGGKQAIYESFAAILDPGDEVIVPAPYWTTYPESIRLAGGVPVPVVADETTGYRVSVEQLEAARTERTKVLLFVSPSNPTGAVYSRQDTEAIGRWAVEHGLWVLTDEIYEHLVYGDAVFSSLPVVVPELRDKCVVVNGVAKTYAMTGWRVGWAIGPKDVIKAAANLQSHATSNVANVSQAAALAAVSGDLSAVAEMRAAFDRRRKTIVRMLNEIDGVVCPEPEGAFYAYPSVKALLGKEIRGSRPESSVELAALILDEVEVAVVPGEAFGTPGYLRLSYALGDEDLVEGVARIQKLLAEARD</sequence>
<reference evidence="8" key="1">
    <citation type="submission" date="2021-03" db="EMBL/GenBank/DDBJ databases">
        <title>Whole genome sequence of Streptomyces bomunensis MMS17-BM035.</title>
        <authorList>
            <person name="Lee J.H."/>
        </authorList>
    </citation>
    <scope>NUCLEOTIDE SEQUENCE</scope>
    <source>
        <strain evidence="8">MMS17-BM035</strain>
    </source>
</reference>
<dbReference type="InterPro" id="IPR004839">
    <property type="entry name" value="Aminotransferase_I/II_large"/>
</dbReference>
<dbReference type="PANTHER" id="PTHR46383">
    <property type="entry name" value="ASPARTATE AMINOTRANSFERASE"/>
    <property type="match status" value="1"/>
</dbReference>
<dbReference type="FunFam" id="3.40.640.10:FF:000033">
    <property type="entry name" value="Aspartate aminotransferase"/>
    <property type="match status" value="1"/>
</dbReference>
<dbReference type="AlphaFoldDB" id="A0A940MGJ6"/>
<dbReference type="PROSITE" id="PS00105">
    <property type="entry name" value="AA_TRANSFER_CLASS_1"/>
    <property type="match status" value="1"/>
</dbReference>
<dbReference type="GO" id="GO:0006520">
    <property type="term" value="P:amino acid metabolic process"/>
    <property type="evidence" value="ECO:0007669"/>
    <property type="project" value="InterPro"/>
</dbReference>
<dbReference type="InterPro" id="IPR015422">
    <property type="entry name" value="PyrdxlP-dep_Trfase_small"/>
</dbReference>
<keyword evidence="9" id="KW-1185">Reference proteome</keyword>
<evidence type="ECO:0000256" key="2">
    <source>
        <dbReference type="ARBA" id="ARBA00007441"/>
    </source>
</evidence>
<dbReference type="GO" id="GO:0030170">
    <property type="term" value="F:pyridoxal phosphate binding"/>
    <property type="evidence" value="ECO:0007669"/>
    <property type="project" value="InterPro"/>
</dbReference>
<evidence type="ECO:0000256" key="1">
    <source>
        <dbReference type="ARBA" id="ARBA00001933"/>
    </source>
</evidence>
<evidence type="ECO:0000259" key="7">
    <source>
        <dbReference type="Pfam" id="PF00155"/>
    </source>
</evidence>
<comment type="cofactor">
    <cofactor evidence="1 6">
        <name>pyridoxal 5'-phosphate</name>
        <dbReference type="ChEBI" id="CHEBI:597326"/>
    </cofactor>
</comment>
<dbReference type="PANTHER" id="PTHR46383:SF1">
    <property type="entry name" value="ASPARTATE AMINOTRANSFERASE"/>
    <property type="match status" value="1"/>
</dbReference>
<comment type="caution">
    <text evidence="8">The sequence shown here is derived from an EMBL/GenBank/DDBJ whole genome shotgun (WGS) entry which is preliminary data.</text>
</comment>
<keyword evidence="4 6" id="KW-0808">Transferase</keyword>
<dbReference type="SUPFAM" id="SSF53383">
    <property type="entry name" value="PLP-dependent transferases"/>
    <property type="match status" value="1"/>
</dbReference>
<dbReference type="GO" id="GO:0008483">
    <property type="term" value="F:transaminase activity"/>
    <property type="evidence" value="ECO:0007669"/>
    <property type="project" value="UniProtKB-KW"/>
</dbReference>
<evidence type="ECO:0000256" key="3">
    <source>
        <dbReference type="ARBA" id="ARBA00022576"/>
    </source>
</evidence>
<evidence type="ECO:0000313" key="8">
    <source>
        <dbReference type="EMBL" id="MBP0459635.1"/>
    </source>
</evidence>
<comment type="similarity">
    <text evidence="2 6">Belongs to the class-I pyridoxal-phosphate-dependent aminotransferase family.</text>
</comment>
<evidence type="ECO:0000256" key="5">
    <source>
        <dbReference type="ARBA" id="ARBA00022898"/>
    </source>
</evidence>
<dbReference type="EC" id="2.6.1.-" evidence="6"/>
<dbReference type="Gene3D" id="3.90.1150.10">
    <property type="entry name" value="Aspartate Aminotransferase, domain 1"/>
    <property type="match status" value="1"/>
</dbReference>
<dbReference type="InterPro" id="IPR015421">
    <property type="entry name" value="PyrdxlP-dep_Trfase_major"/>
</dbReference>
<evidence type="ECO:0000256" key="6">
    <source>
        <dbReference type="RuleBase" id="RU000481"/>
    </source>
</evidence>
<evidence type="ECO:0000256" key="4">
    <source>
        <dbReference type="ARBA" id="ARBA00022679"/>
    </source>
</evidence>
<proteinExistence type="inferred from homology"/>
<dbReference type="CDD" id="cd00609">
    <property type="entry name" value="AAT_like"/>
    <property type="match status" value="1"/>
</dbReference>
<dbReference type="RefSeq" id="WP_209341651.1">
    <property type="nucleotide sequence ID" value="NZ_JAGIQL010000080.1"/>
</dbReference>
<dbReference type="Proteomes" id="UP000670475">
    <property type="component" value="Unassembled WGS sequence"/>
</dbReference>
<organism evidence="8 9">
    <name type="scientific">Streptomyces montanisoli</name>
    <dbReference type="NCBI Taxonomy" id="2798581"/>
    <lineage>
        <taxon>Bacteria</taxon>
        <taxon>Bacillati</taxon>
        <taxon>Actinomycetota</taxon>
        <taxon>Actinomycetes</taxon>
        <taxon>Kitasatosporales</taxon>
        <taxon>Streptomycetaceae</taxon>
        <taxon>Streptomyces</taxon>
    </lineage>
</organism>
<dbReference type="InterPro" id="IPR050596">
    <property type="entry name" value="AspAT/PAT-like"/>
</dbReference>